<feature type="compositionally biased region" description="Acidic residues" evidence="1">
    <location>
        <begin position="1"/>
        <end position="37"/>
    </location>
</feature>
<dbReference type="Proteomes" id="UP000836404">
    <property type="component" value="Unassembled WGS sequence"/>
</dbReference>
<keyword evidence="3" id="KW-1185">Reference proteome</keyword>
<organism evidence="2 3">
    <name type="scientific">Tilletia laevis</name>
    <dbReference type="NCBI Taxonomy" id="157183"/>
    <lineage>
        <taxon>Eukaryota</taxon>
        <taxon>Fungi</taxon>
        <taxon>Dikarya</taxon>
        <taxon>Basidiomycota</taxon>
        <taxon>Ustilaginomycotina</taxon>
        <taxon>Exobasidiomycetes</taxon>
        <taxon>Tilletiales</taxon>
        <taxon>Tilletiaceae</taxon>
        <taxon>Tilletia</taxon>
    </lineage>
</organism>
<evidence type="ECO:0000313" key="2">
    <source>
        <dbReference type="EMBL" id="CAD6961269.1"/>
    </source>
</evidence>
<dbReference type="AlphaFoldDB" id="A0A9N8MDN9"/>
<evidence type="ECO:0000313" key="3">
    <source>
        <dbReference type="Proteomes" id="UP000836404"/>
    </source>
</evidence>
<proteinExistence type="predicted"/>
<feature type="compositionally biased region" description="Acidic residues" evidence="1">
    <location>
        <begin position="75"/>
        <end position="84"/>
    </location>
</feature>
<protein>
    <submittedName>
        <fullName evidence="2">Uncharacterized protein</fullName>
    </submittedName>
</protein>
<gene>
    <name evidence="2" type="ORF">JKILLFL_G4611</name>
</gene>
<sequence length="113" mass="12508">MSGVWFEDDTDGEADSDHEEGLLDGEEDEEQEFDADSDVDKERLLPGDFVLFLNESDEERDADRHGAQDQAADQGYEDEEDYDINDGGTHSRHSQVSGPLRPVGGRLQPGSPP</sequence>
<comment type="caution">
    <text evidence="2">The sequence shown here is derived from an EMBL/GenBank/DDBJ whole genome shotgun (WGS) entry which is preliminary data.</text>
</comment>
<evidence type="ECO:0000256" key="1">
    <source>
        <dbReference type="SAM" id="MobiDB-lite"/>
    </source>
</evidence>
<dbReference type="EMBL" id="CAJHJF010007105">
    <property type="protein sequence ID" value="CAD6961269.1"/>
    <property type="molecule type" value="Genomic_DNA"/>
</dbReference>
<name>A0A9N8MDN9_9BASI</name>
<accession>A0A9N8MDN9</accession>
<reference evidence="2 3" key="1">
    <citation type="submission" date="2020-10" db="EMBL/GenBank/DDBJ databases">
        <authorList>
            <person name="Sedaghatjoo S."/>
        </authorList>
    </citation>
    <scope>NUCLEOTIDE SEQUENCE [LARGE SCALE GENOMIC DNA]</scope>
    <source>
        <strain evidence="2 3">LLFL</strain>
    </source>
</reference>
<feature type="region of interest" description="Disordered" evidence="1">
    <location>
        <begin position="1"/>
        <end position="113"/>
    </location>
</feature>